<evidence type="ECO:0000256" key="1">
    <source>
        <dbReference type="ARBA" id="ARBA00023186"/>
    </source>
</evidence>
<dbReference type="GO" id="GO:0050821">
    <property type="term" value="P:protein stabilization"/>
    <property type="evidence" value="ECO:0000318"/>
    <property type="project" value="GO_Central"/>
</dbReference>
<dbReference type="GO" id="GO:0005737">
    <property type="term" value="C:cytoplasm"/>
    <property type="evidence" value="ECO:0000318"/>
    <property type="project" value="GO_Central"/>
</dbReference>
<dbReference type="eggNOG" id="KOG4361">
    <property type="taxonomic scope" value="Eukaryota"/>
</dbReference>
<dbReference type="HOGENOM" id="CLU_2042324_0_0_1"/>
<keyword evidence="1" id="KW-0143">Chaperone</keyword>
<sequence length="121" mass="13574">MEGDLKKRLVQETGGNEIDDQECLQQVEVKDGSKLLLLEEMTSKERKLEEERRSDEISKACKSITEVKAKVDKLLEKVVALEATVNGGTTVEDKEFVVLIELLMRQLLKLDGIEAEGEAKV</sequence>
<dbReference type="STRING" id="29760.F6I0A5"/>
<dbReference type="PROSITE" id="PS51035">
    <property type="entry name" value="BAG"/>
    <property type="match status" value="1"/>
</dbReference>
<keyword evidence="4" id="KW-1185">Reference proteome</keyword>
<dbReference type="InterPro" id="IPR003103">
    <property type="entry name" value="BAG_domain"/>
</dbReference>
<evidence type="ECO:0000259" key="2">
    <source>
        <dbReference type="PROSITE" id="PS51035"/>
    </source>
</evidence>
<reference evidence="4" key="1">
    <citation type="journal article" date="2007" name="Nature">
        <title>The grapevine genome sequence suggests ancestral hexaploidization in major angiosperm phyla.</title>
        <authorList>
            <consortium name="The French-Italian Public Consortium for Grapevine Genome Characterization."/>
            <person name="Jaillon O."/>
            <person name="Aury J.-M."/>
            <person name="Noel B."/>
            <person name="Policriti A."/>
            <person name="Clepet C."/>
            <person name="Casagrande A."/>
            <person name="Choisne N."/>
            <person name="Aubourg S."/>
            <person name="Vitulo N."/>
            <person name="Jubin C."/>
            <person name="Vezzi A."/>
            <person name="Legeai F."/>
            <person name="Hugueney P."/>
            <person name="Dasilva C."/>
            <person name="Horner D."/>
            <person name="Mica E."/>
            <person name="Jublot D."/>
            <person name="Poulain J."/>
            <person name="Bruyere C."/>
            <person name="Billault A."/>
            <person name="Segurens B."/>
            <person name="Gouyvenoux M."/>
            <person name="Ugarte E."/>
            <person name="Cattonaro F."/>
            <person name="Anthouard V."/>
            <person name="Vico V."/>
            <person name="Del Fabbro C."/>
            <person name="Alaux M."/>
            <person name="Di Gaspero G."/>
            <person name="Dumas V."/>
            <person name="Felice N."/>
            <person name="Paillard S."/>
            <person name="Juman I."/>
            <person name="Moroldo M."/>
            <person name="Scalabrin S."/>
            <person name="Canaguier A."/>
            <person name="Le Clainche I."/>
            <person name="Malacrida G."/>
            <person name="Durand E."/>
            <person name="Pesole G."/>
            <person name="Laucou V."/>
            <person name="Chatelet P."/>
            <person name="Merdinoglu D."/>
            <person name="Delledonne M."/>
            <person name="Pezzotti M."/>
            <person name="Lecharny A."/>
            <person name="Scarpelli C."/>
            <person name="Artiguenave F."/>
            <person name="Pe M.E."/>
            <person name="Valle G."/>
            <person name="Morgante M."/>
            <person name="Caboche M."/>
            <person name="Adam-Blondon A.-F."/>
            <person name="Weissenbach J."/>
            <person name="Quetier F."/>
            <person name="Wincker P."/>
        </authorList>
    </citation>
    <scope>NUCLEOTIDE SEQUENCE [LARGE SCALE GENOMIC DNA]</scope>
    <source>
        <strain evidence="4">cv. Pinot noir / PN40024</strain>
    </source>
</reference>
<proteinExistence type="predicted"/>
<protein>
    <recommendedName>
        <fullName evidence="2">BAG domain-containing protein</fullName>
    </recommendedName>
</protein>
<dbReference type="PANTHER" id="PTHR12329">
    <property type="entry name" value="BCL2-ASSOCIATED ATHANOGENE"/>
    <property type="match status" value="1"/>
</dbReference>
<dbReference type="InterPro" id="IPR039773">
    <property type="entry name" value="BAG_chaperone_regulator"/>
</dbReference>
<dbReference type="PaxDb" id="29760-VIT_04s0044g02000.t01"/>
<dbReference type="PANTHER" id="PTHR12329:SF49">
    <property type="entry name" value="BAG FAMILY MOLECULAR CHAPERONE REGULATOR 4-LIKE ISOFORM X1"/>
    <property type="match status" value="1"/>
</dbReference>
<name>F6I0A5_VITVI</name>
<dbReference type="SUPFAM" id="SSF63491">
    <property type="entry name" value="BAG domain"/>
    <property type="match status" value="1"/>
</dbReference>
<gene>
    <name evidence="3" type="ordered locus">VIT_04s0044g02000</name>
</gene>
<dbReference type="InterPro" id="IPR036533">
    <property type="entry name" value="BAG_dom_sf"/>
</dbReference>
<dbReference type="InParanoid" id="F6I0A5"/>
<dbReference type="Gene3D" id="1.20.58.120">
    <property type="entry name" value="BAG domain"/>
    <property type="match status" value="1"/>
</dbReference>
<evidence type="ECO:0000313" key="4">
    <source>
        <dbReference type="Proteomes" id="UP000009183"/>
    </source>
</evidence>
<feature type="domain" description="BAG" evidence="2">
    <location>
        <begin position="60"/>
        <end position="119"/>
    </location>
</feature>
<accession>F6I0A5</accession>
<evidence type="ECO:0000313" key="3">
    <source>
        <dbReference type="EMBL" id="CCB60371.1"/>
    </source>
</evidence>
<dbReference type="GO" id="GO:0051087">
    <property type="term" value="F:protein-folding chaperone binding"/>
    <property type="evidence" value="ECO:0000318"/>
    <property type="project" value="GO_Central"/>
</dbReference>
<organism evidence="3 4">
    <name type="scientific">Vitis vinifera</name>
    <name type="common">Grape</name>
    <dbReference type="NCBI Taxonomy" id="29760"/>
    <lineage>
        <taxon>Eukaryota</taxon>
        <taxon>Viridiplantae</taxon>
        <taxon>Streptophyta</taxon>
        <taxon>Embryophyta</taxon>
        <taxon>Tracheophyta</taxon>
        <taxon>Spermatophyta</taxon>
        <taxon>Magnoliopsida</taxon>
        <taxon>eudicotyledons</taxon>
        <taxon>Gunneridae</taxon>
        <taxon>Pentapetalae</taxon>
        <taxon>rosids</taxon>
        <taxon>Vitales</taxon>
        <taxon>Vitaceae</taxon>
        <taxon>Viteae</taxon>
        <taxon>Vitis</taxon>
    </lineage>
</organism>
<dbReference type="ExpressionAtlas" id="F6I0A5">
    <property type="expression patterns" value="baseline"/>
</dbReference>
<dbReference type="AlphaFoldDB" id="F6I0A5"/>
<dbReference type="Pfam" id="PF02179">
    <property type="entry name" value="BAG"/>
    <property type="match status" value="1"/>
</dbReference>
<dbReference type="Proteomes" id="UP000009183">
    <property type="component" value="Chromosome 4"/>
</dbReference>
<dbReference type="OrthoDB" id="417450at2759"/>
<dbReference type="EMBL" id="FN596506">
    <property type="protein sequence ID" value="CCB60371.1"/>
    <property type="molecule type" value="Genomic_DNA"/>
</dbReference>
<dbReference type="GO" id="GO:0000774">
    <property type="term" value="F:adenyl-nucleotide exchange factor activity"/>
    <property type="evidence" value="ECO:0000318"/>
    <property type="project" value="GO_Central"/>
</dbReference>